<protein>
    <submittedName>
        <fullName evidence="5">14-3-3 protein 7-like isoform X1</fullName>
    </submittedName>
</protein>
<reference evidence="4" key="1">
    <citation type="journal article" date="2019" name="Nat. Commun.">
        <title>Genome-wide association mapping of date palm fruit traits.</title>
        <authorList>
            <person name="Hazzouri K.M."/>
            <person name="Gros-Balthazard M."/>
            <person name="Flowers J.M."/>
            <person name="Copetti D."/>
            <person name="Lemansour A."/>
            <person name="Lebrun M."/>
            <person name="Masmoudi K."/>
            <person name="Ferrand S."/>
            <person name="Dhar M.I."/>
            <person name="Fresquez Z.A."/>
            <person name="Rosas U."/>
            <person name="Zhang J."/>
            <person name="Talag J."/>
            <person name="Lee S."/>
            <person name="Kudrna D."/>
            <person name="Powell R.F."/>
            <person name="Leitch I.J."/>
            <person name="Krueger R.R."/>
            <person name="Wing R.A."/>
            <person name="Amiri K.M.A."/>
            <person name="Purugganan M.D."/>
        </authorList>
    </citation>
    <scope>NUCLEOTIDE SEQUENCE [LARGE SCALE GENOMIC DNA]</scope>
    <source>
        <strain evidence="4">cv. Khalas</strain>
    </source>
</reference>
<evidence type="ECO:0000256" key="2">
    <source>
        <dbReference type="PIRSR" id="PIRSR000868-1"/>
    </source>
</evidence>
<dbReference type="SMART" id="SM00101">
    <property type="entry name" value="14_3_3"/>
    <property type="match status" value="1"/>
</dbReference>
<accession>A0A8B7BNG9</accession>
<feature type="site" description="Interaction with phosphoserine on interacting protein" evidence="2">
    <location>
        <position position="57"/>
    </location>
</feature>
<dbReference type="OrthoDB" id="10260625at2759"/>
<dbReference type="AlphaFoldDB" id="A0A8B7BNG9"/>
<dbReference type="RefSeq" id="XP_008782160.1">
    <property type="nucleotide sequence ID" value="XM_008783938.4"/>
</dbReference>
<sequence length="265" mass="30303">MEERDKHVYTAQLAEKVGRYHEMVESMKKIASMDVELTEEERNLLSVAYKNKIGSRRASWRIFFLLEVKEGKKGKEQSLKRIREYKKRVEYELTQICNDILSIIDIHLLPSSTAGVSIAFLNKMKGDYYRYLAEFKTGIEKKEAAEQSFMAYEAATSAARTDLPPSNPIRLGLALNFCVFYYEIMNCPERACILAQQAFDEAITEIDSLILEPSFKEESYKDTSSIMRLIRDNLTVWAMELPEKGGIGGAHKGGVAWSRPLNCSR</sequence>
<dbReference type="PIRSF" id="PIRSF000868">
    <property type="entry name" value="14-3-3"/>
    <property type="match status" value="1"/>
</dbReference>
<feature type="site" description="Interaction with phosphoserine on interacting protein" evidence="2">
    <location>
        <position position="130"/>
    </location>
</feature>
<dbReference type="InterPro" id="IPR000308">
    <property type="entry name" value="14-3-3"/>
</dbReference>
<keyword evidence="4" id="KW-1185">Reference proteome</keyword>
<dbReference type="Proteomes" id="UP000228380">
    <property type="component" value="Chromosome 9"/>
</dbReference>
<organism evidence="4 5">
    <name type="scientific">Phoenix dactylifera</name>
    <name type="common">Date palm</name>
    <dbReference type="NCBI Taxonomy" id="42345"/>
    <lineage>
        <taxon>Eukaryota</taxon>
        <taxon>Viridiplantae</taxon>
        <taxon>Streptophyta</taxon>
        <taxon>Embryophyta</taxon>
        <taxon>Tracheophyta</taxon>
        <taxon>Spermatophyta</taxon>
        <taxon>Magnoliopsida</taxon>
        <taxon>Liliopsida</taxon>
        <taxon>Arecaceae</taxon>
        <taxon>Coryphoideae</taxon>
        <taxon>Phoeniceae</taxon>
        <taxon>Phoenix</taxon>
    </lineage>
</organism>
<evidence type="ECO:0000313" key="5">
    <source>
        <dbReference type="RefSeq" id="XP_008782160.1"/>
    </source>
</evidence>
<evidence type="ECO:0000313" key="4">
    <source>
        <dbReference type="Proteomes" id="UP000228380"/>
    </source>
</evidence>
<gene>
    <name evidence="5" type="primary">LOC103701768</name>
</gene>
<name>A0A8B7BNG9_PHODC</name>
<dbReference type="Gene3D" id="1.20.190.20">
    <property type="entry name" value="14-3-3 domain"/>
    <property type="match status" value="1"/>
</dbReference>
<dbReference type="Pfam" id="PF00244">
    <property type="entry name" value="14-3-3"/>
    <property type="match status" value="1"/>
</dbReference>
<dbReference type="PRINTS" id="PR00305">
    <property type="entry name" value="1433ZETA"/>
</dbReference>
<dbReference type="KEGG" id="pda:103701768"/>
<evidence type="ECO:0000259" key="3">
    <source>
        <dbReference type="SMART" id="SM00101"/>
    </source>
</evidence>
<feature type="domain" description="14-3-3" evidence="3">
    <location>
        <begin position="4"/>
        <end position="249"/>
    </location>
</feature>
<dbReference type="GeneID" id="103701768"/>
<dbReference type="SUPFAM" id="SSF48445">
    <property type="entry name" value="14-3-3 protein"/>
    <property type="match status" value="1"/>
</dbReference>
<evidence type="ECO:0000256" key="1">
    <source>
        <dbReference type="ARBA" id="ARBA00006141"/>
    </source>
</evidence>
<dbReference type="InterPro" id="IPR036815">
    <property type="entry name" value="14-3-3_dom_sf"/>
</dbReference>
<dbReference type="InterPro" id="IPR023410">
    <property type="entry name" value="14-3-3_domain"/>
</dbReference>
<dbReference type="PANTHER" id="PTHR18860">
    <property type="entry name" value="14-3-3 PROTEIN"/>
    <property type="match status" value="1"/>
</dbReference>
<reference evidence="5" key="2">
    <citation type="submission" date="2025-08" db="UniProtKB">
        <authorList>
            <consortium name="RefSeq"/>
        </authorList>
    </citation>
    <scope>IDENTIFICATION</scope>
    <source>
        <tissue evidence="5">Young leaves</tissue>
    </source>
</reference>
<proteinExistence type="inferred from homology"/>
<comment type="similarity">
    <text evidence="1">Belongs to the 14-3-3 family.</text>
</comment>